<feature type="compositionally biased region" description="Polar residues" evidence="2">
    <location>
        <begin position="322"/>
        <end position="331"/>
    </location>
</feature>
<feature type="region of interest" description="Disordered" evidence="2">
    <location>
        <begin position="252"/>
        <end position="331"/>
    </location>
</feature>
<feature type="compositionally biased region" description="Low complexity" evidence="2">
    <location>
        <begin position="252"/>
        <end position="263"/>
    </location>
</feature>
<dbReference type="EMBL" id="BMAW01027187">
    <property type="protein sequence ID" value="GFU00913.1"/>
    <property type="molecule type" value="Genomic_DNA"/>
</dbReference>
<evidence type="ECO:0000256" key="1">
    <source>
        <dbReference type="SAM" id="Coils"/>
    </source>
</evidence>
<accession>A0A8X6UBL0</accession>
<keyword evidence="4" id="KW-1185">Reference proteome</keyword>
<feature type="compositionally biased region" description="Low complexity" evidence="2">
    <location>
        <begin position="276"/>
        <end position="289"/>
    </location>
</feature>
<feature type="region of interest" description="Disordered" evidence="2">
    <location>
        <begin position="808"/>
        <end position="852"/>
    </location>
</feature>
<dbReference type="AlphaFoldDB" id="A0A8X6UBL0"/>
<feature type="region of interest" description="Disordered" evidence="2">
    <location>
        <begin position="427"/>
        <end position="464"/>
    </location>
</feature>
<reference evidence="3" key="1">
    <citation type="submission" date="2020-08" db="EMBL/GenBank/DDBJ databases">
        <title>Multicomponent nature underlies the extraordinary mechanical properties of spider dragline silk.</title>
        <authorList>
            <person name="Kono N."/>
            <person name="Nakamura H."/>
            <person name="Mori M."/>
            <person name="Yoshida Y."/>
            <person name="Ohtoshi R."/>
            <person name="Malay A.D."/>
            <person name="Moran D.A.P."/>
            <person name="Tomita M."/>
            <person name="Numata K."/>
            <person name="Arakawa K."/>
        </authorList>
    </citation>
    <scope>NUCLEOTIDE SEQUENCE</scope>
</reference>
<sequence length="1097" mass="123417">MNEAALEIRVPRFLIKGNSIKTTQIHDINKETPPNGIALNSSGTLKNEGVINNGQPHELTQKMSNNGEELEKANEHLNGKEVLKCHATYHETGLPEMQTEPGNDNSDLEILRMKYKKITEENLELKTKCSHIMESDDLQMKCDMTEKENIDLKDKIAELEAQNYQYRQLVKQKEEKVQKTKERLRELYSKIEAYEKMKSTFEASSTLLIEKESNYKKIMRKNKKLHRVVNQFAEKLSNSNLLTGKEKRILKSLSESSSNSEEVCNSEDQEEETGCSSSSKSYKVNSNMSQNVNTTPEHSYCAPDPRKSLVYKNSKNNESDKTSSFQKPKNSSATNCLMKGCQDASDVPDYVNLVSQLEPAFQECKLALSRVENSHILVPLPPSPPPKHITSKHNLSSKDLTRTKTDNLTLSSNQNFQKTINQELQETKLSSSTPKENQFRHQQSEGFEVSDDQPHNTSNLNSKDSGDFVVNNAASCSRNYINICAERVGNEGMNLTFDVARLTDLKIDLENWCVSCYLGSKQKSTTCKEKSTISLPSQVDLIDEQKDDANSQPNDESPSRKKHKILIESPSSRIAIPKMNEFSSNDFASIKRSNQSCTVNQNVSMINNNSDKHAFRNESYSSSSQISENNSHILELDVKSQNQSFANSLKNYKSSSSKSPSPLKKKIKISTSPFVKEQFFLGNEETSSYTSENTKTKNSLHINQTETQLKYNSDQKASDSHYVSNVIGEVYDSTSEPEITSSPESQKFNSKKCIVKKRKKKDLSPSNEKLNVISVHDKRKIFRNKAIASTNIYVCELDTKNNIVSANDEPISDAGGRETEYLKRSKPSSKRPSKSLKCHDSKVQTSSNLADGPDLQLDSVAETIINKHNSVQILNGRKAPNMVSIGSRNIDCNITNKTPEIESVVANNADLKYLDEEVLHEIKKNKEFDKPFKKSKTLKKKFQNKRISEVNSKNLKIVHSSKSKKDKNKSLKEIKRKLSKDKMMKKHSLKMQVSEFVTMGVNIETEENKIVSSGNPLPASFSVSTSITDNLLEHSYEEVCVSDSQNKGILDPLPNKESPDSPLPNKESPDSPLPNKESPDSPLPNKESPDSPLPNKE</sequence>
<organism evidence="3 4">
    <name type="scientific">Nephila pilipes</name>
    <name type="common">Giant wood spider</name>
    <name type="synonym">Nephila maculata</name>
    <dbReference type="NCBI Taxonomy" id="299642"/>
    <lineage>
        <taxon>Eukaryota</taxon>
        <taxon>Metazoa</taxon>
        <taxon>Ecdysozoa</taxon>
        <taxon>Arthropoda</taxon>
        <taxon>Chelicerata</taxon>
        <taxon>Arachnida</taxon>
        <taxon>Araneae</taxon>
        <taxon>Araneomorphae</taxon>
        <taxon>Entelegynae</taxon>
        <taxon>Araneoidea</taxon>
        <taxon>Nephilidae</taxon>
        <taxon>Nephila</taxon>
    </lineage>
</organism>
<feature type="compositionally biased region" description="Basic residues" evidence="2">
    <location>
        <begin position="824"/>
        <end position="836"/>
    </location>
</feature>
<protein>
    <submittedName>
        <fullName evidence="3">Uncharacterized protein</fullName>
    </submittedName>
</protein>
<comment type="caution">
    <text evidence="3">The sequence shown here is derived from an EMBL/GenBank/DDBJ whole genome shotgun (WGS) entry which is preliminary data.</text>
</comment>
<feature type="non-terminal residue" evidence="3">
    <location>
        <position position="1"/>
    </location>
</feature>
<feature type="region of interest" description="Disordered" evidence="2">
    <location>
        <begin position="1043"/>
        <end position="1097"/>
    </location>
</feature>
<evidence type="ECO:0000313" key="4">
    <source>
        <dbReference type="Proteomes" id="UP000887013"/>
    </source>
</evidence>
<keyword evidence="1" id="KW-0175">Coiled coil</keyword>
<name>A0A8X6UBL0_NEPPI</name>
<proteinExistence type="predicted"/>
<feature type="compositionally biased region" description="Polar residues" evidence="2">
    <location>
        <begin position="427"/>
        <end position="436"/>
    </location>
</feature>
<evidence type="ECO:0000313" key="3">
    <source>
        <dbReference type="EMBL" id="GFU00913.1"/>
    </source>
</evidence>
<feature type="coiled-coil region" evidence="1">
    <location>
        <begin position="108"/>
        <end position="197"/>
    </location>
</feature>
<dbReference type="Proteomes" id="UP000887013">
    <property type="component" value="Unassembled WGS sequence"/>
</dbReference>
<evidence type="ECO:0000256" key="2">
    <source>
        <dbReference type="SAM" id="MobiDB-lite"/>
    </source>
</evidence>
<feature type="compositionally biased region" description="Acidic residues" evidence="2">
    <location>
        <begin position="264"/>
        <end position="273"/>
    </location>
</feature>
<gene>
    <name evidence="3" type="primary">AVEN_141180_2</name>
    <name evidence="3" type="ORF">NPIL_597161</name>
</gene>